<name>A0ABU3BWD1_9GAMM</name>
<reference evidence="1 2" key="1">
    <citation type="submission" date="2023-09" db="EMBL/GenBank/DDBJ databases">
        <authorList>
            <person name="Rey-Velasco X."/>
        </authorList>
    </citation>
    <scope>NUCLEOTIDE SEQUENCE [LARGE SCALE GENOMIC DNA]</scope>
    <source>
        <strain evidence="1 2">W335</strain>
    </source>
</reference>
<proteinExistence type="predicted"/>
<evidence type="ECO:0000313" key="1">
    <source>
        <dbReference type="EMBL" id="MDT0633599.1"/>
    </source>
</evidence>
<protein>
    <submittedName>
        <fullName evidence="1">Glycosyltransferase family protein</fullName>
    </submittedName>
</protein>
<organism evidence="1 2">
    <name type="scientific">Spectribacter hydrogenoxidans</name>
    <dbReference type="NCBI Taxonomy" id="3075608"/>
    <lineage>
        <taxon>Bacteria</taxon>
        <taxon>Pseudomonadati</taxon>
        <taxon>Pseudomonadota</taxon>
        <taxon>Gammaproteobacteria</taxon>
        <taxon>Salinisphaerales</taxon>
        <taxon>Salinisphaeraceae</taxon>
        <taxon>Spectribacter</taxon>
    </lineage>
</organism>
<dbReference type="PANTHER" id="PTHR21015:SF22">
    <property type="entry name" value="GLYCOSYLTRANSFERASE"/>
    <property type="match status" value="1"/>
</dbReference>
<comment type="caution">
    <text evidence="1">The sequence shown here is derived from an EMBL/GenBank/DDBJ whole genome shotgun (WGS) entry which is preliminary data.</text>
</comment>
<keyword evidence="2" id="KW-1185">Reference proteome</keyword>
<sequence>MRIAYGVMGYGRGHAMRTSAVLPALMQRHNVKVFAGRDAYQALHERFPCETLPVIGYQYDDQGRLSAPLTMARNAGLTADLLAAGPQTRAVWRRLAAFAPDLVISDSETWTHRFARHHGIPRISFDHVGIMAFCHCDFAPEDRWRGMRDALGYRLFMGDPDRVLVSSFYPARPRMPGVEVVGPILRDAVRNARPERGNYLLAYLNKGEHQYTTALDTALRACGEKVIVYGVPRHGQEGNLHFKLPANEGFVADLAGCKGVISTAGNQLLSEAVFLGKPVLTMPEDVVEQRLNARAVVNMGVGAQTSLTGPALNDIGRFLERLDTYAANTAPHRRDGLPEAEAALARFIRALRAGRPQPTLLSRVTGAY</sequence>
<evidence type="ECO:0000313" key="2">
    <source>
        <dbReference type="Proteomes" id="UP001251857"/>
    </source>
</evidence>
<dbReference type="RefSeq" id="WP_311651307.1">
    <property type="nucleotide sequence ID" value="NZ_JAVRIB010000001.1"/>
</dbReference>
<accession>A0ABU3BWD1</accession>
<gene>
    <name evidence="1" type="ORF">RM532_01370</name>
</gene>
<dbReference type="EMBL" id="JAVRIB010000001">
    <property type="protein sequence ID" value="MDT0633599.1"/>
    <property type="molecule type" value="Genomic_DNA"/>
</dbReference>
<dbReference type="SUPFAM" id="SSF53756">
    <property type="entry name" value="UDP-Glycosyltransferase/glycogen phosphorylase"/>
    <property type="match status" value="1"/>
</dbReference>
<dbReference type="Gene3D" id="3.40.50.2000">
    <property type="entry name" value="Glycogen Phosphorylase B"/>
    <property type="match status" value="2"/>
</dbReference>
<dbReference type="Proteomes" id="UP001251857">
    <property type="component" value="Unassembled WGS sequence"/>
</dbReference>
<dbReference type="PANTHER" id="PTHR21015">
    <property type="entry name" value="UDP-N-ACETYLGLUCOSAMINE--N-ACETYLMURAMYL-(PENTAPEPTIDE) PYROPHOSPHORYL-UNDECAPRENOL N-ACETYLGLUCOSAMINE TRANSFERASE 1"/>
    <property type="match status" value="1"/>
</dbReference>
<dbReference type="Pfam" id="PF13528">
    <property type="entry name" value="Glyco_trans_1_3"/>
    <property type="match status" value="1"/>
</dbReference>